<organism evidence="2 3">
    <name type="scientific">Streptomyces roseicoloratus</name>
    <dbReference type="NCBI Taxonomy" id="2508722"/>
    <lineage>
        <taxon>Bacteria</taxon>
        <taxon>Bacillati</taxon>
        <taxon>Actinomycetota</taxon>
        <taxon>Actinomycetes</taxon>
        <taxon>Kitasatosporales</taxon>
        <taxon>Streptomycetaceae</taxon>
        <taxon>Streptomyces</taxon>
    </lineage>
</organism>
<dbReference type="Pfam" id="PF19054">
    <property type="entry name" value="DUF5753"/>
    <property type="match status" value="1"/>
</dbReference>
<protein>
    <submittedName>
        <fullName evidence="2">DUF5753 domain-containing protein</fullName>
    </submittedName>
</protein>
<sequence>MFDCATPPWDDDERESMIDARMARHAVLHRKPALITFVLEKIALTRPIGGPKVLRDNLLHILDIARLRNVEIQVMPEALESHAGLSGSFVLLETERREAQLVYVEGLSGRYFLSEQPELGDAFARYSSLRAQALPPAESARWIEQVAREL</sequence>
<dbReference type="RefSeq" id="WP_309548595.1">
    <property type="nucleotide sequence ID" value="NZ_CP133762.1"/>
</dbReference>
<evidence type="ECO:0000259" key="1">
    <source>
        <dbReference type="Pfam" id="PF19054"/>
    </source>
</evidence>
<accession>A0ABY9RU10</accession>
<evidence type="ECO:0000313" key="2">
    <source>
        <dbReference type="EMBL" id="WMX45671.1"/>
    </source>
</evidence>
<name>A0ABY9RU10_9ACTN</name>
<dbReference type="Proteomes" id="UP001250858">
    <property type="component" value="Chromosome"/>
</dbReference>
<evidence type="ECO:0000313" key="3">
    <source>
        <dbReference type="Proteomes" id="UP001250858"/>
    </source>
</evidence>
<gene>
    <name evidence="2" type="ORF">RGF97_13540</name>
</gene>
<keyword evidence="3" id="KW-1185">Reference proteome</keyword>
<reference evidence="2 3" key="1">
    <citation type="submission" date="2023-09" db="EMBL/GenBank/DDBJ databases">
        <title>Complete genome of Streptomyces roseicoloratus T14.</title>
        <authorList>
            <person name="Bashizi T."/>
            <person name="Kim M.-J."/>
            <person name="Lee G."/>
            <person name="Tagele S.B."/>
            <person name="Shin J.-H."/>
        </authorList>
    </citation>
    <scope>NUCLEOTIDE SEQUENCE [LARGE SCALE GENOMIC DNA]</scope>
    <source>
        <strain evidence="2 3">T14</strain>
    </source>
</reference>
<feature type="domain" description="DUF5753" evidence="1">
    <location>
        <begin position="6"/>
        <end position="145"/>
    </location>
</feature>
<proteinExistence type="predicted"/>
<dbReference type="InterPro" id="IPR043917">
    <property type="entry name" value="DUF5753"/>
</dbReference>
<dbReference type="EMBL" id="CP133762">
    <property type="protein sequence ID" value="WMX45671.1"/>
    <property type="molecule type" value="Genomic_DNA"/>
</dbReference>